<gene>
    <name evidence="6" type="ORF">D0435_00520</name>
</gene>
<sequence length="575" mass="64366">MLKKFFSVFLLCLLVFVTVAEKSTPPAESSATAVSAVASTSKQTDYIKWVDFNITYEALKDAMELDIETFEQDLHLPWVESLAYLAAQNGGNFKSYKKTNLQQFAEARQAGSSMDDLTKNLKVYDYYYKAYSAVIGNLLGLRKDGTYGLTAYSPVAAGYWYTESDDFGNGRSYGFARKHLGHDMFCSVGTPIIAVEDGKVEALGWNQYGGWRIGIRSGDGQRYYYYAHLRKDTPYIKNLKIGDSVKAGQVIGYSGQTGYSIKENVNNINVPHLHFGMQLIFDESQKECLSEIWIDTYPLIRLLSANRSQALAPAAAETEIPADPADTKEVPILMYHGLSDGSIAMGDYYVSQAAFESDLKYLKENGYTTITMSELIDYVYDKTGKMALPEKPVILTFDDGFLNNHTYGTDLLKKYQMKAVISVIGSATEEMSNTLYKNKKTCAVTWEELSEMQKSGVWEVQNHTYDLHDLNKGRKGASRKAGEAEEAYEKMLKEDLSSLQTELKKTLNTVPNTFTWPYGAYTKDCRSLLKTLGFEASLSCNGGVNKIQQGDTEGLFLLKRNIRTPRSNIAECLND</sequence>
<dbReference type="GO" id="GO:0005576">
    <property type="term" value="C:extracellular region"/>
    <property type="evidence" value="ECO:0007669"/>
    <property type="project" value="UniProtKB-SubCell"/>
</dbReference>
<evidence type="ECO:0000256" key="2">
    <source>
        <dbReference type="ARBA" id="ARBA00022729"/>
    </source>
</evidence>
<dbReference type="PANTHER" id="PTHR34216">
    <property type="match status" value="1"/>
</dbReference>
<dbReference type="GO" id="GO:0016810">
    <property type="term" value="F:hydrolase activity, acting on carbon-nitrogen (but not peptide) bonds"/>
    <property type="evidence" value="ECO:0007669"/>
    <property type="project" value="InterPro"/>
</dbReference>
<evidence type="ECO:0000256" key="3">
    <source>
        <dbReference type="SAM" id="Coils"/>
    </source>
</evidence>
<dbReference type="AlphaFoldDB" id="A0A845QF95"/>
<evidence type="ECO:0000313" key="7">
    <source>
        <dbReference type="Proteomes" id="UP000446866"/>
    </source>
</evidence>
<dbReference type="InterPro" id="IPR051398">
    <property type="entry name" value="Polysacch_Deacetylase"/>
</dbReference>
<feature type="signal peptide" evidence="4">
    <location>
        <begin position="1"/>
        <end position="22"/>
    </location>
</feature>
<dbReference type="EMBL" id="QXWK01000001">
    <property type="protein sequence ID" value="NBH60159.1"/>
    <property type="molecule type" value="Genomic_DNA"/>
</dbReference>
<dbReference type="InterPro" id="IPR011055">
    <property type="entry name" value="Dup_hybrid_motif"/>
</dbReference>
<accession>A0A845QF95</accession>
<name>A0A845QF95_9FIRM</name>
<evidence type="ECO:0000313" key="6">
    <source>
        <dbReference type="EMBL" id="NBH60159.1"/>
    </source>
</evidence>
<dbReference type="RefSeq" id="WP_160200458.1">
    <property type="nucleotide sequence ID" value="NZ_QXWK01000001.1"/>
</dbReference>
<dbReference type="Pfam" id="PF01551">
    <property type="entry name" value="Peptidase_M23"/>
    <property type="match status" value="1"/>
</dbReference>
<dbReference type="InterPro" id="IPR002509">
    <property type="entry name" value="NODB_dom"/>
</dbReference>
<protein>
    <recommendedName>
        <fullName evidence="5">NodB homology domain-containing protein</fullName>
    </recommendedName>
</protein>
<dbReference type="SUPFAM" id="SSF88713">
    <property type="entry name" value="Glycoside hydrolase/deacetylase"/>
    <property type="match status" value="1"/>
</dbReference>
<feature type="domain" description="NodB homology" evidence="5">
    <location>
        <begin position="391"/>
        <end position="575"/>
    </location>
</feature>
<feature type="coiled-coil region" evidence="3">
    <location>
        <begin position="474"/>
        <end position="509"/>
    </location>
</feature>
<dbReference type="Pfam" id="PF01522">
    <property type="entry name" value="Polysacc_deac_1"/>
    <property type="match status" value="1"/>
</dbReference>
<reference evidence="6 7" key="1">
    <citation type="submission" date="2018-08" db="EMBL/GenBank/DDBJ databases">
        <title>Murine metabolic-syndrome-specific gut microbial biobank.</title>
        <authorList>
            <person name="Liu C."/>
        </authorList>
    </citation>
    <scope>NUCLEOTIDE SEQUENCE [LARGE SCALE GENOMIC DNA]</scope>
    <source>
        <strain evidence="6 7">28</strain>
    </source>
</reference>
<dbReference type="InterPro" id="IPR011330">
    <property type="entry name" value="Glyco_hydro/deAcase_b/a-brl"/>
</dbReference>
<evidence type="ECO:0000256" key="1">
    <source>
        <dbReference type="ARBA" id="ARBA00004613"/>
    </source>
</evidence>
<dbReference type="PANTHER" id="PTHR34216:SF3">
    <property type="entry name" value="POLY-BETA-1,6-N-ACETYL-D-GLUCOSAMINE N-DEACETYLASE"/>
    <property type="match status" value="1"/>
</dbReference>
<evidence type="ECO:0000259" key="5">
    <source>
        <dbReference type="PROSITE" id="PS51677"/>
    </source>
</evidence>
<proteinExistence type="predicted"/>
<dbReference type="PROSITE" id="PS51677">
    <property type="entry name" value="NODB"/>
    <property type="match status" value="1"/>
</dbReference>
<dbReference type="GO" id="GO:0005975">
    <property type="term" value="P:carbohydrate metabolic process"/>
    <property type="evidence" value="ECO:0007669"/>
    <property type="project" value="InterPro"/>
</dbReference>
<dbReference type="CDD" id="cd12797">
    <property type="entry name" value="M23_peptidase"/>
    <property type="match status" value="1"/>
</dbReference>
<evidence type="ECO:0000256" key="4">
    <source>
        <dbReference type="SAM" id="SignalP"/>
    </source>
</evidence>
<dbReference type="Gene3D" id="2.70.70.10">
    <property type="entry name" value="Glucose Permease (Domain IIA)"/>
    <property type="match status" value="1"/>
</dbReference>
<feature type="chain" id="PRO_5032650021" description="NodB homology domain-containing protein" evidence="4">
    <location>
        <begin position="23"/>
        <end position="575"/>
    </location>
</feature>
<organism evidence="6 7">
    <name type="scientific">Anaerotruncus colihominis</name>
    <dbReference type="NCBI Taxonomy" id="169435"/>
    <lineage>
        <taxon>Bacteria</taxon>
        <taxon>Bacillati</taxon>
        <taxon>Bacillota</taxon>
        <taxon>Clostridia</taxon>
        <taxon>Eubacteriales</taxon>
        <taxon>Oscillospiraceae</taxon>
        <taxon>Anaerotruncus</taxon>
    </lineage>
</organism>
<keyword evidence="7" id="KW-1185">Reference proteome</keyword>
<dbReference type="Gene3D" id="3.20.20.370">
    <property type="entry name" value="Glycoside hydrolase/deacetylase"/>
    <property type="match status" value="1"/>
</dbReference>
<keyword evidence="2 4" id="KW-0732">Signal</keyword>
<comment type="subcellular location">
    <subcellularLocation>
        <location evidence="1">Secreted</location>
    </subcellularLocation>
</comment>
<dbReference type="Proteomes" id="UP000446866">
    <property type="component" value="Unassembled WGS sequence"/>
</dbReference>
<dbReference type="InterPro" id="IPR016047">
    <property type="entry name" value="M23ase_b-sheet_dom"/>
</dbReference>
<dbReference type="SUPFAM" id="SSF51261">
    <property type="entry name" value="Duplicated hybrid motif"/>
    <property type="match status" value="1"/>
</dbReference>
<keyword evidence="3" id="KW-0175">Coiled coil</keyword>
<comment type="caution">
    <text evidence="6">The sequence shown here is derived from an EMBL/GenBank/DDBJ whole genome shotgun (WGS) entry which is preliminary data.</text>
</comment>